<feature type="coiled-coil region" evidence="3">
    <location>
        <begin position="1332"/>
        <end position="1385"/>
    </location>
</feature>
<feature type="coiled-coil region" evidence="3">
    <location>
        <begin position="1967"/>
        <end position="2005"/>
    </location>
</feature>
<feature type="coiled-coil region" evidence="3">
    <location>
        <begin position="1577"/>
        <end position="1648"/>
    </location>
</feature>
<feature type="coiled-coil region" evidence="3">
    <location>
        <begin position="1711"/>
        <end position="1788"/>
    </location>
</feature>
<feature type="coiled-coil region" evidence="3">
    <location>
        <begin position="1817"/>
        <end position="1844"/>
    </location>
</feature>
<dbReference type="Pfam" id="PF00435">
    <property type="entry name" value="Spectrin"/>
    <property type="match status" value="7"/>
</dbReference>
<dbReference type="InterPro" id="IPR018159">
    <property type="entry name" value="Spectrin/alpha-actinin"/>
</dbReference>
<dbReference type="CDD" id="cd21186">
    <property type="entry name" value="CH_DMD-like_rpt1"/>
    <property type="match status" value="1"/>
</dbReference>
<keyword evidence="7" id="KW-1185">Reference proteome</keyword>
<proteinExistence type="predicted"/>
<feature type="coiled-coil region" evidence="3">
    <location>
        <begin position="892"/>
        <end position="922"/>
    </location>
</feature>
<feature type="region of interest" description="Disordered" evidence="4">
    <location>
        <begin position="590"/>
        <end position="626"/>
    </location>
</feature>
<dbReference type="OrthoDB" id="10057795at2759"/>
<evidence type="ECO:0000256" key="3">
    <source>
        <dbReference type="SAM" id="Coils"/>
    </source>
</evidence>
<dbReference type="PROSITE" id="PS00020">
    <property type="entry name" value="ACTININ_2"/>
    <property type="match status" value="1"/>
</dbReference>
<dbReference type="EMBL" id="BGPR01000120">
    <property type="protein sequence ID" value="GBL96394.1"/>
    <property type="molecule type" value="Genomic_DNA"/>
</dbReference>
<protein>
    <submittedName>
        <fullName evidence="6">Utrophin</fullName>
    </submittedName>
</protein>
<feature type="domain" description="Calponin-homology (CH)" evidence="5">
    <location>
        <begin position="11"/>
        <end position="115"/>
    </location>
</feature>
<evidence type="ECO:0000256" key="1">
    <source>
        <dbReference type="ARBA" id="ARBA00022737"/>
    </source>
</evidence>
<dbReference type="Proteomes" id="UP000499080">
    <property type="component" value="Unassembled WGS sequence"/>
</dbReference>
<dbReference type="Pfam" id="PF00307">
    <property type="entry name" value="CH"/>
    <property type="match status" value="2"/>
</dbReference>
<dbReference type="InterPro" id="IPR001589">
    <property type="entry name" value="Actinin_actin-bd_CS"/>
</dbReference>
<dbReference type="Gene3D" id="1.20.58.60">
    <property type="match status" value="11"/>
</dbReference>
<dbReference type="FunFam" id="1.20.58.60:FF:000075">
    <property type="entry name" value="utrophin isoform X1"/>
    <property type="match status" value="1"/>
</dbReference>
<dbReference type="SUPFAM" id="SSF46966">
    <property type="entry name" value="Spectrin repeat"/>
    <property type="match status" value="14"/>
</dbReference>
<dbReference type="SMART" id="SM00150">
    <property type="entry name" value="SPEC"/>
    <property type="match status" value="15"/>
</dbReference>
<keyword evidence="2" id="KW-0009">Actin-binding</keyword>
<organism evidence="6 7">
    <name type="scientific">Araneus ventricosus</name>
    <name type="common">Orbweaver spider</name>
    <name type="synonym">Epeira ventricosa</name>
    <dbReference type="NCBI Taxonomy" id="182803"/>
    <lineage>
        <taxon>Eukaryota</taxon>
        <taxon>Metazoa</taxon>
        <taxon>Ecdysozoa</taxon>
        <taxon>Arthropoda</taxon>
        <taxon>Chelicerata</taxon>
        <taxon>Arachnida</taxon>
        <taxon>Araneae</taxon>
        <taxon>Araneomorphae</taxon>
        <taxon>Entelegynae</taxon>
        <taxon>Araneoidea</taxon>
        <taxon>Araneidae</taxon>
        <taxon>Araneus</taxon>
    </lineage>
</organism>
<keyword evidence="1" id="KW-0677">Repeat</keyword>
<dbReference type="Gene3D" id="1.10.418.10">
    <property type="entry name" value="Calponin-like domain"/>
    <property type="match status" value="2"/>
</dbReference>
<dbReference type="InterPro" id="IPR002017">
    <property type="entry name" value="Spectrin_repeat"/>
</dbReference>
<evidence type="ECO:0000256" key="2">
    <source>
        <dbReference type="ARBA" id="ARBA00023203"/>
    </source>
</evidence>
<dbReference type="InterPro" id="IPR001715">
    <property type="entry name" value="CH_dom"/>
</dbReference>
<sequence>MDIIFVDEREDVQKKTFTKWINSQLGKGNHPLVKDLFFDLRDGTRLLGLLEVLCGKELPREKGRLRVHHLNNVGRALKVLQDNNVKLVNISTNDIVDGNQKLTLGLVWSIILHWQVHGVLSNASDEFPQTNLEKTLLAWCRDATSGYTDVNIRNFTTSWSDGLAFNALIHRFRPHLFDYDALTKKDVNSRLEHAFQIAYKYLGIDKLLDPEDVNTSLPDKKSVMMYIMCFFQSLHNQSVPLRRLDSADFSEESAEASHLNYDSDITSYQASLEDVLTWLLEDEEKLKEQSVADSLDGIKEQFHEHEAFMLELAKHQQAVEKVLFSGNQLFTQGKITPAEQEEIVVQMQLLNGRWQDIRSRALERQNDLHEKFMSLQKVQLDNISKWLSEMENKLEHLPPLGPNLDALKKQAEMQKHLMEEVERKRDAMNGITKIVFVLDEDTSQIAYTSLKKQLDQIEQQWSNVCQVVSERNALLESLIPQWQQLEDEELCFSQWLQRKEQQLSTITLKPGADSRVLLEQVKLLQSVEQDLDIHHRLFNQLTERAQKIKEQLEVGSLGVIEITEKIEKLTQRWDALVLLMEDLSKKLANMEEEKTASTNRKQNELIHSPPSDPNQQENEQGGAKKRRLDSWRMQEWYENYEAVNLWLDRAESTMGIAAYETSGNDISPWDTLSLDDQQVLLEDTEADFRAQKSKVEKLLSQGAQVIKDLESVGENPIKIQKIMRDVESRWKALVAAVENQKCNVQLQLDADRLRCEKDALELILNSQVRWIETTQRAMLDRKPDECRRMAEQCKLRLTSLQGHEEKIEKLRKETNEVKKKSPSLMSFAVEVDQFCKEWDVMSRRLAEMERSLNHAMLQAPPVVFMDAAQSLDTWLVNVHQALISEQISVVELDQMQDQLAKLKELQSTIEEEESNLDYVRSTRNQLLKTDKDAPWVGELNHQVQHLESTWSEVCKLIHVMMEGLEKYIVKLQQFQSEAAGLMNWMLDVDQFLAAEDPAVGDISTLEAQLEQSNALQEDIKTLGPNVFQIEIAGKELLENAGETPFAAELRNQISSLKENWERVVEQTNNKNVKLKDALSGSNELTEIMSDLSDWLQKLETEIPEDGPVSNSSDLMSKNKKLQLLLNKAEKRHQEYEKLAFAFKNLSNSSHQKSLENVSDEFENLKSKWEGTVSKIKDLSKKYKEIALKYNEFCNLVMRENDWLDRLEKKLKRSPESAADAEEISENLDDLENYLRHHPSDRIPKIQNIGQYLVSNDVLVTPVERDVNLVTRRFEELSRQGRDRQQLLENSIAEAQQCERHILTVQAWISHIDTVLQNRLDNDISSQDVPEELTQLEAEFSEKEQSIKCLQEDVENYRSRGRIEAAHRLEEQLRLVEEKFSELQEKFVKFQTPCNFGNKLNHIGTMLNEVDDGLDSFQFSSEDSDSSESQLEKCLVTETRTALESAVKKESNLEAEIFHYQEWLHAARMDADKTAPEKTKNVSEMEVQLCNDILSEVRNKKNLLDSLLERAKNSDESSEESIVELQHEYSMFEQKLMKRIETLKGASKEYSKDFFQSLAEMKNWLQSAANFVYNYEKLSRKQKLSESQQERLKHLQEELVSIEQKKNELIKTSNQMGKLKEKFAVKPELVEVEEKFEILSSKIQNLVANQEIDVKRATIEQLRASPVQLPISEPGSPKIEEIGLKIRRLNSVLDELGAFTTNKTNINNFDSTSQLKEELKALTERATSVEEDMNQLRSEWQVHSNREDSSTARLNHQMKELTDKYMNVTEKAETQCQKLNEKIDRWSDLERKHENLSDRLQYLLSNFKDIEKAPVSRQKALEDEAKNLQSEFENLQQEATEIGASKTLLQKLLRESTTHLAGLSMRLDELENLKQKSVKTALTQTDKNQVIVLETSSYAIVPDFIAKVNKVREAVAAVNRQLHQPELAGKDFEDFGRQESSLKGIKDGMNALKPNVELVFAEKENIVKKASKADAAQIERVSEKLNEEWKKLNTAYEERYKKWQKSSSVWQGFESDLRSMTSWLVSSETILAHSRLQNGDLDYERARMHQEMLQKQVSEKMAMMESINVTGQKVLDQCSAPDAILLQEQLDSLNKRWKTLVAELAARKAKLDEDKSTLAVVKDEMEDLTSWLKETETLLCGTPRTTDLANAKVLLGKLKEHERDIPSRRSSLLTIMLAGSLVNVEDVETLEQRYAKVTGLLPDRRQNLEKYVNGLSKFQEEAVTESEWLKDSRKTLEDRLALYSAGRTVSNPSDVTKEDVVSHHKTVSKLVQQQNELEYAAQKSSLILSPSVKRTASNLASEWASLTQVLKKLRPYERCPSPVNLDLIPSSSSNSAIIEARRSRLTFGGTLPTSGPGKIWADQLCELQDWLEGQDLNLQMQVVDVTDENAIVSVIEKVQKFLNEQDQKNVQLKKLLAAVAHFRQKGDYNKELEARALHLHSEWEEVREGAMQRKRQLEGMLADGRSFEERRRDVDAWLSRLQARLERMPPVGQTLDILEAQLKEQKALQAEVGQWKGAVEGVTRTAHKIAADCPHDDANRLRAIADRINQRYTELAISVQARGKALLNALNSLQQLDKALDRFLAWLSETESALELLEAEEEKYGPRDDFHHRSHGCQEQIRVKFVFSS</sequence>
<dbReference type="SUPFAM" id="SSF47576">
    <property type="entry name" value="Calponin-homology domain, CH-domain"/>
    <property type="match status" value="1"/>
</dbReference>
<evidence type="ECO:0000259" key="5">
    <source>
        <dbReference type="PROSITE" id="PS50021"/>
    </source>
</evidence>
<feature type="coiled-coil region" evidence="3">
    <location>
        <begin position="1493"/>
        <end position="1527"/>
    </location>
</feature>
<evidence type="ECO:0000313" key="6">
    <source>
        <dbReference type="EMBL" id="GBL96394.1"/>
    </source>
</evidence>
<dbReference type="PROSITE" id="PS50021">
    <property type="entry name" value="CH"/>
    <property type="match status" value="2"/>
</dbReference>
<name>A0A4Y2BZ46_ARAVE</name>
<keyword evidence="3" id="KW-0175">Coiled coil</keyword>
<feature type="coiled-coil region" evidence="3">
    <location>
        <begin position="1046"/>
        <end position="1077"/>
    </location>
</feature>
<dbReference type="SMART" id="SM00033">
    <property type="entry name" value="CH"/>
    <property type="match status" value="2"/>
</dbReference>
<gene>
    <name evidence="6" type="primary">UTRN_1</name>
    <name evidence="6" type="ORF">AVEN_43713_3</name>
</gene>
<dbReference type="CDD" id="cd00176">
    <property type="entry name" value="SPEC"/>
    <property type="match status" value="5"/>
</dbReference>
<evidence type="ECO:0000313" key="7">
    <source>
        <dbReference type="Proteomes" id="UP000499080"/>
    </source>
</evidence>
<dbReference type="InterPro" id="IPR036872">
    <property type="entry name" value="CH_dom_sf"/>
</dbReference>
<feature type="coiled-coil region" evidence="3">
    <location>
        <begin position="1111"/>
        <end position="1167"/>
    </location>
</feature>
<dbReference type="PANTHER" id="PTHR11915">
    <property type="entry name" value="SPECTRIN/FILAMIN RELATED CYTOSKELETAL PROTEIN"/>
    <property type="match status" value="1"/>
</dbReference>
<dbReference type="PROSITE" id="PS00019">
    <property type="entry name" value="ACTININ_1"/>
    <property type="match status" value="1"/>
</dbReference>
<dbReference type="GO" id="GO:0003779">
    <property type="term" value="F:actin binding"/>
    <property type="evidence" value="ECO:0007669"/>
    <property type="project" value="UniProtKB-KW"/>
</dbReference>
<reference evidence="6 7" key="1">
    <citation type="journal article" date="2019" name="Sci. Rep.">
        <title>Orb-weaving spider Araneus ventricosus genome elucidates the spidroin gene catalogue.</title>
        <authorList>
            <person name="Kono N."/>
            <person name="Nakamura H."/>
            <person name="Ohtoshi R."/>
            <person name="Moran D.A.P."/>
            <person name="Shinohara A."/>
            <person name="Yoshida Y."/>
            <person name="Fujiwara M."/>
            <person name="Mori M."/>
            <person name="Tomita M."/>
            <person name="Arakawa K."/>
        </authorList>
    </citation>
    <scope>NUCLEOTIDE SEQUENCE [LARGE SCALE GENOMIC DNA]</scope>
</reference>
<accession>A0A4Y2BZ46</accession>
<evidence type="ECO:0000256" key="4">
    <source>
        <dbReference type="SAM" id="MobiDB-lite"/>
    </source>
</evidence>
<comment type="caution">
    <text evidence="6">The sequence shown here is derived from an EMBL/GenBank/DDBJ whole genome shotgun (WGS) entry which is preliminary data.</text>
</comment>
<feature type="domain" description="Calponin-homology (CH)" evidence="5">
    <location>
        <begin position="130"/>
        <end position="235"/>
    </location>
</feature>